<comment type="caution">
    <text evidence="1">The sequence shown here is derived from an EMBL/GenBank/DDBJ whole genome shotgun (WGS) entry which is preliminary data.</text>
</comment>
<organism evidence="1 2">
    <name type="scientific">Advenella kashmirensis W13003</name>
    <dbReference type="NCBI Taxonomy" id="1424334"/>
    <lineage>
        <taxon>Bacteria</taxon>
        <taxon>Pseudomonadati</taxon>
        <taxon>Pseudomonadota</taxon>
        <taxon>Betaproteobacteria</taxon>
        <taxon>Burkholderiales</taxon>
        <taxon>Alcaligenaceae</taxon>
    </lineage>
</organism>
<evidence type="ECO:0000313" key="2">
    <source>
        <dbReference type="Proteomes" id="UP000018733"/>
    </source>
</evidence>
<dbReference type="EMBL" id="AYXT01000009">
    <property type="protein sequence ID" value="ETF03448.1"/>
    <property type="molecule type" value="Genomic_DNA"/>
</dbReference>
<keyword evidence="2" id="KW-1185">Reference proteome</keyword>
<dbReference type="HOGENOM" id="CLU_3323529_0_0_4"/>
<dbReference type="STRING" id="1424334.W822_07105"/>
<dbReference type="AlphaFoldDB" id="V8QVR1"/>
<proteinExistence type="predicted"/>
<name>V8QVR1_9BURK</name>
<protein>
    <submittedName>
        <fullName evidence="1">Uncharacterized protein</fullName>
    </submittedName>
</protein>
<sequence length="38" mass="4488">MNNQVAAGQVRKHLRPRNEMAILLFDQILLNIRKFIIL</sequence>
<reference evidence="1 2" key="1">
    <citation type="journal article" date="2014" name="Genome Announc.">
        <title>Draft Genome Sequence of Advenella kashmirensis Strain W13003, a Polycyclic Aromatic Hydrocarbon-Degrading Bacterium.</title>
        <authorList>
            <person name="Wang X."/>
            <person name="Jin D."/>
            <person name="Zhou L."/>
            <person name="Wu L."/>
            <person name="An W."/>
            <person name="Zhao L."/>
        </authorList>
    </citation>
    <scope>NUCLEOTIDE SEQUENCE [LARGE SCALE GENOMIC DNA]</scope>
    <source>
        <strain evidence="1 2">W13003</strain>
    </source>
</reference>
<dbReference type="Proteomes" id="UP000018733">
    <property type="component" value="Unassembled WGS sequence"/>
</dbReference>
<gene>
    <name evidence="1" type="ORF">W822_07105</name>
</gene>
<evidence type="ECO:0000313" key="1">
    <source>
        <dbReference type="EMBL" id="ETF03448.1"/>
    </source>
</evidence>
<accession>V8QVR1</accession>